<organism evidence="2 3">
    <name type="scientific">Priestia megaterium (strain WSH-002)</name>
    <name type="common">Bacillus megaterium</name>
    <dbReference type="NCBI Taxonomy" id="1006007"/>
    <lineage>
        <taxon>Bacteria</taxon>
        <taxon>Bacillati</taxon>
        <taxon>Bacillota</taxon>
        <taxon>Bacilli</taxon>
        <taxon>Bacillales</taxon>
        <taxon>Bacillaceae</taxon>
        <taxon>Priestia</taxon>
    </lineage>
</organism>
<sequence length="46" mass="5279">MLFGVSLPLMYVILGIFLLSIIYYVFYGSRQLKKEAANSYQEASIK</sequence>
<dbReference type="KEGG" id="bmh:BMWSH_2674"/>
<feature type="transmembrane region" description="Helical" evidence="1">
    <location>
        <begin position="6"/>
        <end position="26"/>
    </location>
</feature>
<evidence type="ECO:0000313" key="3">
    <source>
        <dbReference type="Proteomes" id="UP000001283"/>
    </source>
</evidence>
<evidence type="ECO:0000256" key="1">
    <source>
        <dbReference type="SAM" id="Phobius"/>
    </source>
</evidence>
<gene>
    <name evidence="2" type="ORF">BMWSH_2674</name>
</gene>
<keyword evidence="1" id="KW-1133">Transmembrane helix</keyword>
<reference evidence="2 3" key="1">
    <citation type="journal article" date="2011" name="J. Bacteriol.">
        <title>Complete genome sequence of the industrial strain Bacillus megaterium WSH-002.</title>
        <authorList>
            <person name="Liu L."/>
            <person name="Li Y."/>
            <person name="Zhang J."/>
            <person name="Zou W."/>
            <person name="Zhou Z."/>
            <person name="Liu J."/>
            <person name="Li X."/>
            <person name="Wang L."/>
            <person name="Chen J."/>
        </authorList>
    </citation>
    <scope>NUCLEOTIDE SEQUENCE [LARGE SCALE GENOMIC DNA]</scope>
    <source>
        <strain evidence="2 3">WSH-002</strain>
    </source>
</reference>
<protein>
    <submittedName>
        <fullName evidence="2">Uncharacterized protein</fullName>
    </submittedName>
</protein>
<name>A0A8D4BKK0_PRIMW</name>
<proteinExistence type="predicted"/>
<keyword evidence="1" id="KW-0472">Membrane</keyword>
<dbReference type="Proteomes" id="UP000001283">
    <property type="component" value="Chromosome"/>
</dbReference>
<dbReference type="AlphaFoldDB" id="A0A8D4BKK0"/>
<accession>A0A8D4BKK0</accession>
<evidence type="ECO:0000313" key="2">
    <source>
        <dbReference type="EMBL" id="AEN89556.1"/>
    </source>
</evidence>
<keyword evidence="1" id="KW-0812">Transmembrane</keyword>
<dbReference type="EMBL" id="CP003017">
    <property type="protein sequence ID" value="AEN89556.1"/>
    <property type="molecule type" value="Genomic_DNA"/>
</dbReference>